<proteinExistence type="predicted"/>
<reference evidence="1 2" key="1">
    <citation type="submission" date="2024-10" db="EMBL/GenBank/DDBJ databases">
        <title>The Natural Products Discovery Center: Release of the First 8490 Sequenced Strains for Exploring Actinobacteria Biosynthetic Diversity.</title>
        <authorList>
            <person name="Kalkreuter E."/>
            <person name="Kautsar S.A."/>
            <person name="Yang D."/>
            <person name="Bader C.D."/>
            <person name="Teijaro C.N."/>
            <person name="Fluegel L."/>
            <person name="Davis C.M."/>
            <person name="Simpson J.R."/>
            <person name="Lauterbach L."/>
            <person name="Steele A.D."/>
            <person name="Gui C."/>
            <person name="Meng S."/>
            <person name="Li G."/>
            <person name="Viehrig K."/>
            <person name="Ye F."/>
            <person name="Su P."/>
            <person name="Kiefer A.F."/>
            <person name="Nichols A."/>
            <person name="Cepeda A.J."/>
            <person name="Yan W."/>
            <person name="Fan B."/>
            <person name="Jiang Y."/>
            <person name="Adhikari A."/>
            <person name="Zheng C.-J."/>
            <person name="Schuster L."/>
            <person name="Cowan T.M."/>
            <person name="Smanski M.J."/>
            <person name="Chevrette M.G."/>
            <person name="De Carvalho L.P.S."/>
            <person name="Shen B."/>
        </authorList>
    </citation>
    <scope>NUCLEOTIDE SEQUENCE [LARGE SCALE GENOMIC DNA]</scope>
    <source>
        <strain evidence="1 2">NPDC050545</strain>
    </source>
</reference>
<comment type="caution">
    <text evidence="1">The sequence shown here is derived from an EMBL/GenBank/DDBJ whole genome shotgun (WGS) entry which is preliminary data.</text>
</comment>
<name>A0ABW7YWC1_9ACTN</name>
<protein>
    <submittedName>
        <fullName evidence="1">Uncharacterized protein</fullName>
    </submittedName>
</protein>
<keyword evidence="2" id="KW-1185">Reference proteome</keyword>
<evidence type="ECO:0000313" key="1">
    <source>
        <dbReference type="EMBL" id="MFI6499895.1"/>
    </source>
</evidence>
<evidence type="ECO:0000313" key="2">
    <source>
        <dbReference type="Proteomes" id="UP001612741"/>
    </source>
</evidence>
<accession>A0ABW7YWC1</accession>
<dbReference type="RefSeq" id="WP_397083481.1">
    <property type="nucleotide sequence ID" value="NZ_JBITGY010000005.1"/>
</dbReference>
<organism evidence="1 2">
    <name type="scientific">Nonomuraea typhae</name>
    <dbReference type="NCBI Taxonomy" id="2603600"/>
    <lineage>
        <taxon>Bacteria</taxon>
        <taxon>Bacillati</taxon>
        <taxon>Actinomycetota</taxon>
        <taxon>Actinomycetes</taxon>
        <taxon>Streptosporangiales</taxon>
        <taxon>Streptosporangiaceae</taxon>
        <taxon>Nonomuraea</taxon>
    </lineage>
</organism>
<gene>
    <name evidence="1" type="ORF">ACIBG2_21085</name>
</gene>
<dbReference type="Proteomes" id="UP001612741">
    <property type="component" value="Unassembled WGS sequence"/>
</dbReference>
<dbReference type="EMBL" id="JBITGY010000005">
    <property type="protein sequence ID" value="MFI6499895.1"/>
    <property type="molecule type" value="Genomic_DNA"/>
</dbReference>
<sequence length="80" mass="8615">MAAQPYLSIRSGVALGFVAYSLGARLADAEVGLEGARRRNLPGRDQVRVPVHGLPVQRLLIHSGYGGAGLERVRSKGRHR</sequence>